<dbReference type="RefSeq" id="WP_203909258.1">
    <property type="nucleotide sequence ID" value="NZ_BONY01000018.1"/>
</dbReference>
<organism evidence="2 3">
    <name type="scientific">Rhizocola hellebori</name>
    <dbReference type="NCBI Taxonomy" id="1392758"/>
    <lineage>
        <taxon>Bacteria</taxon>
        <taxon>Bacillati</taxon>
        <taxon>Actinomycetota</taxon>
        <taxon>Actinomycetes</taxon>
        <taxon>Micromonosporales</taxon>
        <taxon>Micromonosporaceae</taxon>
        <taxon>Rhizocola</taxon>
    </lineage>
</organism>
<gene>
    <name evidence="2" type="ORF">Rhe02_34750</name>
</gene>
<feature type="chain" id="PRO_5035316138" description="DNRLRE domain-containing protein" evidence="1">
    <location>
        <begin position="28"/>
        <end position="673"/>
    </location>
</feature>
<dbReference type="Proteomes" id="UP000612899">
    <property type="component" value="Unassembled WGS sequence"/>
</dbReference>
<dbReference type="EMBL" id="BONY01000018">
    <property type="protein sequence ID" value="GIH05408.1"/>
    <property type="molecule type" value="Genomic_DNA"/>
</dbReference>
<evidence type="ECO:0000313" key="2">
    <source>
        <dbReference type="EMBL" id="GIH05408.1"/>
    </source>
</evidence>
<evidence type="ECO:0008006" key="4">
    <source>
        <dbReference type="Google" id="ProtNLM"/>
    </source>
</evidence>
<evidence type="ECO:0000313" key="3">
    <source>
        <dbReference type="Proteomes" id="UP000612899"/>
    </source>
</evidence>
<keyword evidence="3" id="KW-1185">Reference proteome</keyword>
<protein>
    <recommendedName>
        <fullName evidence="4">DNRLRE domain-containing protein</fullName>
    </recommendedName>
</protein>
<evidence type="ECO:0000256" key="1">
    <source>
        <dbReference type="SAM" id="SignalP"/>
    </source>
</evidence>
<accession>A0A8J3Q8Z6</accession>
<reference evidence="2" key="1">
    <citation type="submission" date="2021-01" db="EMBL/GenBank/DDBJ databases">
        <title>Whole genome shotgun sequence of Rhizocola hellebori NBRC 109834.</title>
        <authorList>
            <person name="Komaki H."/>
            <person name="Tamura T."/>
        </authorList>
    </citation>
    <scope>NUCLEOTIDE SEQUENCE</scope>
    <source>
        <strain evidence="2">NBRC 109834</strain>
    </source>
</reference>
<comment type="caution">
    <text evidence="2">The sequence shown here is derived from an EMBL/GenBank/DDBJ whole genome shotgun (WGS) entry which is preliminary data.</text>
</comment>
<sequence length="673" mass="73146">MARRILSATVAAVLAATVLTGATPASAFSIAVLRPVSWAYTDLHHPLQSFLGQDASAPVGARFGDDGYHSSRSYFRFDISQLRGKQILNADFHVHERSLCDNVSPVQLWLTDDVTATTSWLHPPRQRELLAQVEVGCGRDVQLAWDIDDRITQWLDAGRDHVTLSMRVSGWQEFDSRYGRAFGDNFLSVLTNLPPSGVHGVSPCGADSQNMPYLNGDLLLRGTYSDSDMLPENGSQYEDVTFAIWPVNNPAQRREFFRASYQDGVAELDWRDFDLAEGVYAWVFKVSDRSSESAWSSECFFGVDRTRPDVPTVASADYPDDGQRHGGTGIPGTFTFTPASPDTARFGWSLGGDVMRYVDAELGQPLTLQIAPTAAPPMRNVLRVHAIDRAGNFSAEARYEFLANDTSPELSFVVGGVSLPSTMTMSTQLPGAAEFRYTIDGGPQSRVPVGPQGSTTVGVVFEQTQAVVAVEVWSATTLLGVTRQQFIVDSLPDISVAHQPGSSEATVTVLPRRAGIVSYLYQLDYAGDYFPVTANADGSAVFTVTGLLNGYHTIEVISYTAAGYAAQASKMFEIVNTLRQGPYVSSPDYHPSPEPLGGVGIAGRFDLDGNFDADHYVVSYQGGPEFVVSCQWDCFSASFTLAPQHSGVNTLTAWAVYPDGSRSLPSIYTFEVA</sequence>
<dbReference type="AlphaFoldDB" id="A0A8J3Q8Z6"/>
<feature type="signal peptide" evidence="1">
    <location>
        <begin position="1"/>
        <end position="27"/>
    </location>
</feature>
<name>A0A8J3Q8Z6_9ACTN</name>
<proteinExistence type="predicted"/>
<keyword evidence="1" id="KW-0732">Signal</keyword>